<dbReference type="InterPro" id="IPR011010">
    <property type="entry name" value="DNA_brk_join_enz"/>
</dbReference>
<evidence type="ECO:0000256" key="2">
    <source>
        <dbReference type="ARBA" id="ARBA00023172"/>
    </source>
</evidence>
<dbReference type="Proteomes" id="UP001155163">
    <property type="component" value="Unassembled WGS sequence"/>
</dbReference>
<dbReference type="Gene3D" id="1.10.150.130">
    <property type="match status" value="1"/>
</dbReference>
<evidence type="ECO:0000259" key="3">
    <source>
        <dbReference type="PROSITE" id="PS51898"/>
    </source>
</evidence>
<dbReference type="Gene3D" id="1.10.443.10">
    <property type="entry name" value="Intergrase catalytic core"/>
    <property type="match status" value="1"/>
</dbReference>
<keyword evidence="5" id="KW-1185">Reference proteome</keyword>
<evidence type="ECO:0000256" key="1">
    <source>
        <dbReference type="ARBA" id="ARBA00023125"/>
    </source>
</evidence>
<dbReference type="PROSITE" id="PS51898">
    <property type="entry name" value="TYR_RECOMBINASE"/>
    <property type="match status" value="1"/>
</dbReference>
<comment type="caution">
    <text evidence="4">The sequence shown here is derived from an EMBL/GenBank/DDBJ whole genome shotgun (WGS) entry which is preliminary data.</text>
</comment>
<keyword evidence="2" id="KW-0233">DNA recombination</keyword>
<reference evidence="4 5" key="1">
    <citation type="journal article" date="2022" name="Int. J. Syst. Evol. Microbiol.">
        <title>Pseudomonas aegrilactucae sp. nov. and Pseudomonas morbosilactucae sp. nov., pathogens causing bacterial rot of lettuce in Japan.</title>
        <authorList>
            <person name="Sawada H."/>
            <person name="Fujikawa T."/>
            <person name="Satou M."/>
        </authorList>
    </citation>
    <scope>NUCLEOTIDE SEQUENCE [LARGE SCALE GENOMIC DNA]</scope>
    <source>
        <strain evidence="4 5">MAFF 302046</strain>
    </source>
</reference>
<gene>
    <name evidence="4" type="ORF">M1B35_10850</name>
</gene>
<proteinExistence type="predicted"/>
<protein>
    <submittedName>
        <fullName evidence="4">Tyrosine-type recombinase/integrase</fullName>
    </submittedName>
</protein>
<evidence type="ECO:0000313" key="5">
    <source>
        <dbReference type="Proteomes" id="UP001155163"/>
    </source>
</evidence>
<dbReference type="InterPro" id="IPR010998">
    <property type="entry name" value="Integrase_recombinase_N"/>
</dbReference>
<dbReference type="InterPro" id="IPR002104">
    <property type="entry name" value="Integrase_catalytic"/>
</dbReference>
<reference evidence="4 5" key="2">
    <citation type="journal article" date="2023" name="Plant Pathol.">
        <title>Dismantling and reorganizing Pseudomonas marginalis sensu#lato.</title>
        <authorList>
            <person name="Sawada H."/>
            <person name="Fujikawa T."/>
            <person name="Satou M."/>
        </authorList>
    </citation>
    <scope>NUCLEOTIDE SEQUENCE [LARGE SCALE GENOMIC DNA]</scope>
    <source>
        <strain evidence="4 5">MAFF 302046</strain>
    </source>
</reference>
<evidence type="ECO:0000313" key="4">
    <source>
        <dbReference type="EMBL" id="MCK9814609.1"/>
    </source>
</evidence>
<feature type="domain" description="Tyr recombinase" evidence="3">
    <location>
        <begin position="198"/>
        <end position="386"/>
    </location>
</feature>
<organism evidence="4 5">
    <name type="scientific">Pseudomonas morbosilactucae</name>
    <dbReference type="NCBI Taxonomy" id="2938197"/>
    <lineage>
        <taxon>Bacteria</taxon>
        <taxon>Pseudomonadati</taxon>
        <taxon>Pseudomonadota</taxon>
        <taxon>Gammaproteobacteria</taxon>
        <taxon>Pseudomonadales</taxon>
        <taxon>Pseudomonadaceae</taxon>
        <taxon>Pseudomonas</taxon>
    </lineage>
</organism>
<sequence>MALVGRRDGRNFGYGRQLSYAGPQALKDLFGGGHYGTVMAHSDRWQAFVRWCRSEDGPGFNDARQIDSQTLLDYTGHLRQQVEQGELAIATAQNRLSSVNRTMAALRGDQYVKVPSPSEALGMRRTTVRRSVPQGQDREQVKRIVDVLCEHQMPRAAAIAQLARATGMRLVRRPRPDSLQIQHDSRVILTERPYAPPRRATSLRPGQFKHLIRVASVTGRLPERDVMLLWLTHTTGIRVTELALLEVADVLYPSGAIKPEVYLRADITKGCRPRNVYLTHARCLAALDGWIAVRLRRRWGLSGADEYRGFRPGSKLVMTHKGQAFELAFKHRILDSGPEVYRACDSLQQTISRLYRQAGIKHGSSHSGRRSLAAKVLAATGDVETV</sequence>
<name>A0ABT0JFF5_9PSED</name>
<keyword evidence="1" id="KW-0238">DNA-binding</keyword>
<dbReference type="InterPro" id="IPR013762">
    <property type="entry name" value="Integrase-like_cat_sf"/>
</dbReference>
<dbReference type="EMBL" id="JALQCX010000016">
    <property type="protein sequence ID" value="MCK9814609.1"/>
    <property type="molecule type" value="Genomic_DNA"/>
</dbReference>
<dbReference type="SUPFAM" id="SSF56349">
    <property type="entry name" value="DNA breaking-rejoining enzymes"/>
    <property type="match status" value="1"/>
</dbReference>
<accession>A0ABT0JFF5</accession>